<protein>
    <submittedName>
        <fullName evidence="8">Polyprenyl synthetase family protein</fullName>
    </submittedName>
</protein>
<dbReference type="PANTHER" id="PTHR12001">
    <property type="entry name" value="GERANYLGERANYL PYROPHOSPHATE SYNTHASE"/>
    <property type="match status" value="1"/>
</dbReference>
<evidence type="ECO:0000256" key="1">
    <source>
        <dbReference type="ARBA" id="ARBA00001946"/>
    </source>
</evidence>
<accession>A0A0M2XI51</accession>
<evidence type="ECO:0000256" key="4">
    <source>
        <dbReference type="ARBA" id="ARBA00022679"/>
    </source>
</evidence>
<comment type="cofactor">
    <cofactor evidence="1">
        <name>Mg(2+)</name>
        <dbReference type="ChEBI" id="CHEBI:18420"/>
    </cofactor>
</comment>
<sequence length="349" mass="37371">MRNGATRVSDAPSIQRTGGERVASVELGDAELERVVTRGMRASEDLLTTELSRGEEFLVEHVRHLADAGGKRFRPMFAMLAAQFGPEPEADNVITAATVIEMTHLATLYHDDVMDEADMRRGVPSANARWSNSVAILSGDYLFATASRLLARLGADTVAHFAQTFGELVTGQMRESIGCPDGADEVEHYLQVIREKTGVLIASSGYLGALHAGADDETVEALSRYGGLVGLVFQIVDDIIDIASDSAQSGKNPGTDLREGVFTLPVLYALREEGPVGDRLRDILVGPVTDEALLQEALELLERSTGPARALALVRDLVAEADGVIAGLPDIPAKAALRHVAEYTVERVG</sequence>
<organism evidence="8 9">
    <name type="scientific">Corynebacterium xerosis</name>
    <dbReference type="NCBI Taxonomy" id="1725"/>
    <lineage>
        <taxon>Bacteria</taxon>
        <taxon>Bacillati</taxon>
        <taxon>Actinomycetota</taxon>
        <taxon>Actinomycetes</taxon>
        <taxon>Mycobacteriales</taxon>
        <taxon>Corynebacteriaceae</taxon>
        <taxon>Corynebacterium</taxon>
    </lineage>
</organism>
<dbReference type="GeneID" id="95321472"/>
<evidence type="ECO:0000256" key="3">
    <source>
        <dbReference type="ARBA" id="ARBA00006706"/>
    </source>
</evidence>
<dbReference type="GO" id="GO:0004659">
    <property type="term" value="F:prenyltransferase activity"/>
    <property type="evidence" value="ECO:0007669"/>
    <property type="project" value="InterPro"/>
</dbReference>
<evidence type="ECO:0000256" key="5">
    <source>
        <dbReference type="ARBA" id="ARBA00022723"/>
    </source>
</evidence>
<dbReference type="Gene3D" id="1.10.600.10">
    <property type="entry name" value="Farnesyl Diphosphate Synthase"/>
    <property type="match status" value="1"/>
</dbReference>
<dbReference type="AlphaFoldDB" id="A0A0M2XI51"/>
<keyword evidence="6" id="KW-0460">Magnesium</keyword>
<dbReference type="InterPro" id="IPR000092">
    <property type="entry name" value="Polyprenyl_synt"/>
</dbReference>
<dbReference type="InterPro" id="IPR008949">
    <property type="entry name" value="Isoprenoid_synthase_dom_sf"/>
</dbReference>
<evidence type="ECO:0000313" key="9">
    <source>
        <dbReference type="Proteomes" id="UP000589552"/>
    </source>
</evidence>
<dbReference type="PROSITE" id="PS00444">
    <property type="entry name" value="POLYPRENYL_SYNTHASE_2"/>
    <property type="match status" value="1"/>
</dbReference>
<dbReference type="PANTHER" id="PTHR12001:SF69">
    <property type="entry name" value="ALL TRANS-POLYPRENYL-DIPHOSPHATE SYNTHASE PDSS1"/>
    <property type="match status" value="1"/>
</dbReference>
<proteinExistence type="inferred from homology"/>
<dbReference type="SFLD" id="SFLDS00005">
    <property type="entry name" value="Isoprenoid_Synthase_Type_I"/>
    <property type="match status" value="1"/>
</dbReference>
<gene>
    <name evidence="8" type="ORF">HF852_05715</name>
</gene>
<reference evidence="8 9" key="1">
    <citation type="submission" date="2020-04" db="EMBL/GenBank/DDBJ databases">
        <authorList>
            <person name="Hitch T.C.A."/>
            <person name="Wylensek D."/>
            <person name="Clavel T."/>
        </authorList>
    </citation>
    <scope>NUCLEOTIDE SEQUENCE [LARGE SCALE GENOMIC DNA]</scope>
    <source>
        <strain evidence="8 9">BL-383-APC-2I</strain>
    </source>
</reference>
<dbReference type="EMBL" id="JABAGA010000002">
    <property type="protein sequence ID" value="NMF09098.1"/>
    <property type="molecule type" value="Genomic_DNA"/>
</dbReference>
<dbReference type="RefSeq" id="WP_046650881.1">
    <property type="nucleotide sequence ID" value="NZ_DYUU01000202.1"/>
</dbReference>
<dbReference type="SFLD" id="SFLDG01017">
    <property type="entry name" value="Polyprenyl_Transferase_Like"/>
    <property type="match status" value="1"/>
</dbReference>
<comment type="pathway">
    <text evidence="2">Isoprenoid biosynthesis.</text>
</comment>
<comment type="similarity">
    <text evidence="3 7">Belongs to the FPP/GGPP synthase family.</text>
</comment>
<comment type="caution">
    <text evidence="8">The sequence shown here is derived from an EMBL/GenBank/DDBJ whole genome shotgun (WGS) entry which is preliminary data.</text>
</comment>
<evidence type="ECO:0000256" key="7">
    <source>
        <dbReference type="RuleBase" id="RU004466"/>
    </source>
</evidence>
<evidence type="ECO:0000313" key="8">
    <source>
        <dbReference type="EMBL" id="NMF09098.1"/>
    </source>
</evidence>
<name>A0A0M2XI51_9CORY</name>
<dbReference type="OrthoDB" id="4497239at2"/>
<evidence type="ECO:0000256" key="6">
    <source>
        <dbReference type="ARBA" id="ARBA00022842"/>
    </source>
</evidence>
<dbReference type="Proteomes" id="UP000589552">
    <property type="component" value="Unassembled WGS sequence"/>
</dbReference>
<keyword evidence="5" id="KW-0479">Metal-binding</keyword>
<dbReference type="GO" id="GO:0046872">
    <property type="term" value="F:metal ion binding"/>
    <property type="evidence" value="ECO:0007669"/>
    <property type="project" value="UniProtKB-KW"/>
</dbReference>
<keyword evidence="4 7" id="KW-0808">Transferase</keyword>
<dbReference type="SUPFAM" id="SSF48576">
    <property type="entry name" value="Terpenoid synthases"/>
    <property type="match status" value="1"/>
</dbReference>
<dbReference type="CDD" id="cd00685">
    <property type="entry name" value="Trans_IPPS_HT"/>
    <property type="match status" value="1"/>
</dbReference>
<evidence type="ECO:0000256" key="2">
    <source>
        <dbReference type="ARBA" id="ARBA00005128"/>
    </source>
</evidence>
<dbReference type="InterPro" id="IPR033749">
    <property type="entry name" value="Polyprenyl_synt_CS"/>
</dbReference>
<dbReference type="GO" id="GO:0008299">
    <property type="term" value="P:isoprenoid biosynthetic process"/>
    <property type="evidence" value="ECO:0007669"/>
    <property type="project" value="InterPro"/>
</dbReference>
<dbReference type="Pfam" id="PF00348">
    <property type="entry name" value="polyprenyl_synt"/>
    <property type="match status" value="1"/>
</dbReference>